<comment type="caution">
    <text evidence="2">The sequence shown here is derived from an EMBL/GenBank/DDBJ whole genome shotgun (WGS) entry which is preliminary data.</text>
</comment>
<proteinExistence type="predicted"/>
<dbReference type="AlphaFoldDB" id="A0A9P7MUX2"/>
<dbReference type="Proteomes" id="UP000784919">
    <property type="component" value="Unassembled WGS sequence"/>
</dbReference>
<reference evidence="2" key="1">
    <citation type="journal article" date="2020" name="bioRxiv">
        <title>Whole genome comparisons of ergot fungi reveals the divergence and evolution of species within the genus Claviceps are the result of varying mechanisms driving genome evolution and host range expansion.</title>
        <authorList>
            <person name="Wyka S.A."/>
            <person name="Mondo S.J."/>
            <person name="Liu M."/>
            <person name="Dettman J."/>
            <person name="Nalam V."/>
            <person name="Broders K.D."/>
        </authorList>
    </citation>
    <scope>NUCLEOTIDE SEQUENCE</scope>
    <source>
        <strain evidence="2">CCC 1102</strain>
    </source>
</reference>
<name>A0A9P7MUX2_9HYPO</name>
<accession>A0A9P7MUX2</accession>
<evidence type="ECO:0000313" key="2">
    <source>
        <dbReference type="EMBL" id="KAG5971712.1"/>
    </source>
</evidence>
<protein>
    <submittedName>
        <fullName evidence="2">Uncharacterized protein</fullName>
    </submittedName>
</protein>
<dbReference type="EMBL" id="SRPS01000055">
    <property type="protein sequence ID" value="KAG5971712.1"/>
    <property type="molecule type" value="Genomic_DNA"/>
</dbReference>
<feature type="compositionally biased region" description="Basic and acidic residues" evidence="1">
    <location>
        <begin position="30"/>
        <end position="52"/>
    </location>
</feature>
<feature type="region of interest" description="Disordered" evidence="1">
    <location>
        <begin position="30"/>
        <end position="89"/>
    </location>
</feature>
<evidence type="ECO:0000313" key="3">
    <source>
        <dbReference type="Proteomes" id="UP000784919"/>
    </source>
</evidence>
<feature type="non-terminal residue" evidence="2">
    <location>
        <position position="1"/>
    </location>
</feature>
<sequence length="89" mass="10030">MRDQLLQQQKMNEIDMSGVIAACQLDRLDHDARHPGSRQNKEAAEFYRESRSRSLPPGDNDEQDDFGTTDPTDYNRSRVGPPVPGDSTP</sequence>
<evidence type="ECO:0000256" key="1">
    <source>
        <dbReference type="SAM" id="MobiDB-lite"/>
    </source>
</evidence>
<organism evidence="2 3">
    <name type="scientific">Claviceps arundinis</name>
    <dbReference type="NCBI Taxonomy" id="1623583"/>
    <lineage>
        <taxon>Eukaryota</taxon>
        <taxon>Fungi</taxon>
        <taxon>Dikarya</taxon>
        <taxon>Ascomycota</taxon>
        <taxon>Pezizomycotina</taxon>
        <taxon>Sordariomycetes</taxon>
        <taxon>Hypocreomycetidae</taxon>
        <taxon>Hypocreales</taxon>
        <taxon>Clavicipitaceae</taxon>
        <taxon>Claviceps</taxon>
    </lineage>
</organism>
<gene>
    <name evidence="2" type="ORF">E4U56_006599</name>
</gene>